<feature type="region of interest" description="Disordered" evidence="2">
    <location>
        <begin position="104"/>
        <end position="135"/>
    </location>
</feature>
<feature type="transmembrane region" description="Helical" evidence="3">
    <location>
        <begin position="255"/>
        <end position="272"/>
    </location>
</feature>
<keyword evidence="3" id="KW-0812">Transmembrane</keyword>
<dbReference type="PROSITE" id="PS50089">
    <property type="entry name" value="ZF_RING_2"/>
    <property type="match status" value="1"/>
</dbReference>
<gene>
    <name evidence="5" type="ORF">PGTUg99_016607</name>
</gene>
<sequence>MFFTVLVFYGSQAMLSLTMLGIFFTVPVVVVLAQMELADLGACRQTVELGILEPAPPPQINPMKPTIAGYMPKKFTNIRTDIGTKSLYMKTGEAARLLDNKNLLTRDDHDQPGGSINQKLTDPTTKSDADKRSSVHECGAPLQQLPLQILHHAQPSDPSRLQRFGRPSEDDGVRILESDAACSICLDSFQDPRKNPIGESEWQLISSCPRCMACYHRDCLASWFLDNNTCPCCYKSFAIIPTNVMQRIDDKLSVFFTRLVGFVVLVMLLSIMKDYCR</sequence>
<evidence type="ECO:0000313" key="5">
    <source>
        <dbReference type="EMBL" id="KAA1130323.1"/>
    </source>
</evidence>
<keyword evidence="1" id="KW-0863">Zinc-finger</keyword>
<reference evidence="5 6" key="1">
    <citation type="submission" date="2019-05" db="EMBL/GenBank/DDBJ databases">
        <title>Emergence of the Ug99 lineage of the wheat stem rust pathogen through somatic hybridization.</title>
        <authorList>
            <person name="Li F."/>
            <person name="Upadhyaya N.M."/>
            <person name="Sperschneider J."/>
            <person name="Matny O."/>
            <person name="Nguyen-Phuc H."/>
            <person name="Mago R."/>
            <person name="Raley C."/>
            <person name="Miller M.E."/>
            <person name="Silverstein K.A.T."/>
            <person name="Henningsen E."/>
            <person name="Hirsch C.D."/>
            <person name="Visser B."/>
            <person name="Pretorius Z.A."/>
            <person name="Steffenson B.J."/>
            <person name="Schwessinger B."/>
            <person name="Dodds P.N."/>
            <person name="Figueroa M."/>
        </authorList>
    </citation>
    <scope>NUCLEOTIDE SEQUENCE [LARGE SCALE GENOMIC DNA]</scope>
    <source>
        <strain evidence="5 6">Ug99</strain>
    </source>
</reference>
<keyword evidence="3" id="KW-1133">Transmembrane helix</keyword>
<keyword evidence="3" id="KW-0472">Membrane</keyword>
<feature type="compositionally biased region" description="Basic and acidic residues" evidence="2">
    <location>
        <begin position="125"/>
        <end position="135"/>
    </location>
</feature>
<dbReference type="Proteomes" id="UP000325313">
    <property type="component" value="Unassembled WGS sequence"/>
</dbReference>
<evidence type="ECO:0000259" key="4">
    <source>
        <dbReference type="PROSITE" id="PS50089"/>
    </source>
</evidence>
<protein>
    <recommendedName>
        <fullName evidence="4">RING-type domain-containing protein</fullName>
    </recommendedName>
</protein>
<accession>A0A5B0RZV7</accession>
<dbReference type="SUPFAM" id="SSF57850">
    <property type="entry name" value="RING/U-box"/>
    <property type="match status" value="1"/>
</dbReference>
<dbReference type="InterPro" id="IPR013083">
    <property type="entry name" value="Znf_RING/FYVE/PHD"/>
</dbReference>
<dbReference type="Pfam" id="PF13639">
    <property type="entry name" value="zf-RING_2"/>
    <property type="match status" value="1"/>
</dbReference>
<dbReference type="EMBL" id="VDEP01000110">
    <property type="protein sequence ID" value="KAA1130323.1"/>
    <property type="molecule type" value="Genomic_DNA"/>
</dbReference>
<feature type="compositionally biased region" description="Polar residues" evidence="2">
    <location>
        <begin position="114"/>
        <end position="124"/>
    </location>
</feature>
<dbReference type="AlphaFoldDB" id="A0A5B0RZV7"/>
<keyword evidence="1" id="KW-0862">Zinc</keyword>
<name>A0A5B0RZV7_PUCGR</name>
<evidence type="ECO:0000256" key="1">
    <source>
        <dbReference type="PROSITE-ProRule" id="PRU00175"/>
    </source>
</evidence>
<keyword evidence="1" id="KW-0479">Metal-binding</keyword>
<feature type="transmembrane region" description="Helical" evidence="3">
    <location>
        <begin position="6"/>
        <end position="32"/>
    </location>
</feature>
<feature type="domain" description="RING-type" evidence="4">
    <location>
        <begin position="182"/>
        <end position="233"/>
    </location>
</feature>
<dbReference type="GO" id="GO:0008270">
    <property type="term" value="F:zinc ion binding"/>
    <property type="evidence" value="ECO:0007669"/>
    <property type="project" value="UniProtKB-KW"/>
</dbReference>
<evidence type="ECO:0000256" key="2">
    <source>
        <dbReference type="SAM" id="MobiDB-lite"/>
    </source>
</evidence>
<evidence type="ECO:0000256" key="3">
    <source>
        <dbReference type="SAM" id="Phobius"/>
    </source>
</evidence>
<organism evidence="5 6">
    <name type="scientific">Puccinia graminis f. sp. tritici</name>
    <dbReference type="NCBI Taxonomy" id="56615"/>
    <lineage>
        <taxon>Eukaryota</taxon>
        <taxon>Fungi</taxon>
        <taxon>Dikarya</taxon>
        <taxon>Basidiomycota</taxon>
        <taxon>Pucciniomycotina</taxon>
        <taxon>Pucciniomycetes</taxon>
        <taxon>Pucciniales</taxon>
        <taxon>Pucciniaceae</taxon>
        <taxon>Puccinia</taxon>
    </lineage>
</organism>
<dbReference type="Gene3D" id="3.30.40.10">
    <property type="entry name" value="Zinc/RING finger domain, C3HC4 (zinc finger)"/>
    <property type="match status" value="1"/>
</dbReference>
<dbReference type="InterPro" id="IPR001841">
    <property type="entry name" value="Znf_RING"/>
</dbReference>
<proteinExistence type="predicted"/>
<comment type="caution">
    <text evidence="5">The sequence shown here is derived from an EMBL/GenBank/DDBJ whole genome shotgun (WGS) entry which is preliminary data.</text>
</comment>
<evidence type="ECO:0000313" key="6">
    <source>
        <dbReference type="Proteomes" id="UP000325313"/>
    </source>
</evidence>